<gene>
    <name evidence="2" type="ORF">GCM10009846_26120</name>
</gene>
<name>A0ABP5MLY1_9MICO</name>
<reference evidence="3" key="1">
    <citation type="journal article" date="2019" name="Int. J. Syst. Evol. Microbiol.">
        <title>The Global Catalogue of Microorganisms (GCM) 10K type strain sequencing project: providing services to taxonomists for standard genome sequencing and annotation.</title>
        <authorList>
            <consortium name="The Broad Institute Genomics Platform"/>
            <consortium name="The Broad Institute Genome Sequencing Center for Infectious Disease"/>
            <person name="Wu L."/>
            <person name="Ma J."/>
        </authorList>
    </citation>
    <scope>NUCLEOTIDE SEQUENCE [LARGE SCALE GENOMIC DNA]</scope>
    <source>
        <strain evidence="3">JCM 16026</strain>
    </source>
</reference>
<evidence type="ECO:0000313" key="3">
    <source>
        <dbReference type="Proteomes" id="UP001501599"/>
    </source>
</evidence>
<feature type="transmembrane region" description="Helical" evidence="1">
    <location>
        <begin position="12"/>
        <end position="33"/>
    </location>
</feature>
<keyword evidence="1" id="KW-0472">Membrane</keyword>
<dbReference type="Proteomes" id="UP001501599">
    <property type="component" value="Unassembled WGS sequence"/>
</dbReference>
<organism evidence="2 3">
    <name type="scientific">Agrococcus versicolor</name>
    <dbReference type="NCBI Taxonomy" id="501482"/>
    <lineage>
        <taxon>Bacteria</taxon>
        <taxon>Bacillati</taxon>
        <taxon>Actinomycetota</taxon>
        <taxon>Actinomycetes</taxon>
        <taxon>Micrococcales</taxon>
        <taxon>Microbacteriaceae</taxon>
        <taxon>Agrococcus</taxon>
    </lineage>
</organism>
<dbReference type="RefSeq" id="WP_344344348.1">
    <property type="nucleotide sequence ID" value="NZ_BAAAQT010000008.1"/>
</dbReference>
<evidence type="ECO:0008006" key="4">
    <source>
        <dbReference type="Google" id="ProtNLM"/>
    </source>
</evidence>
<evidence type="ECO:0000256" key="1">
    <source>
        <dbReference type="SAM" id="Phobius"/>
    </source>
</evidence>
<evidence type="ECO:0000313" key="2">
    <source>
        <dbReference type="EMBL" id="GAA2175597.1"/>
    </source>
</evidence>
<sequence length="200" mass="20967">MTTTNRGWNRIVLTLVGLGWILAGGVLVARQIWPEQASQAWNAAPQAVADGWDALAAQLGLSVGSLDPAALWTVALVAVAVIALVWAIVHAATRGKGRTSDAVVSDDVVIEAGLVEDVYIDALGAHPDVLKVHVSAWRRKGGSAWRAAVDVRQHARLDEIADRAATAAVATRERIGIDAPIVVHLTSGVRASMAKTARAA</sequence>
<protein>
    <recommendedName>
        <fullName evidence="4">Alkaline shock response membrane anchor protein AmaP</fullName>
    </recommendedName>
</protein>
<dbReference type="EMBL" id="BAAAQT010000008">
    <property type="protein sequence ID" value="GAA2175597.1"/>
    <property type="molecule type" value="Genomic_DNA"/>
</dbReference>
<accession>A0ABP5MLY1</accession>
<keyword evidence="1" id="KW-0812">Transmembrane</keyword>
<feature type="transmembrane region" description="Helical" evidence="1">
    <location>
        <begin position="69"/>
        <end position="89"/>
    </location>
</feature>
<comment type="caution">
    <text evidence="2">The sequence shown here is derived from an EMBL/GenBank/DDBJ whole genome shotgun (WGS) entry which is preliminary data.</text>
</comment>
<keyword evidence="3" id="KW-1185">Reference proteome</keyword>
<keyword evidence="1" id="KW-1133">Transmembrane helix</keyword>
<proteinExistence type="predicted"/>